<dbReference type="GO" id="GO:0004721">
    <property type="term" value="F:phosphoprotein phosphatase activity"/>
    <property type="evidence" value="ECO:0007669"/>
    <property type="project" value="TreeGrafter"/>
</dbReference>
<dbReference type="GO" id="GO:0000155">
    <property type="term" value="F:phosphorelay sensor kinase activity"/>
    <property type="evidence" value="ECO:0007669"/>
    <property type="project" value="InterPro"/>
</dbReference>
<dbReference type="PROSITE" id="PS50109">
    <property type="entry name" value="HIS_KIN"/>
    <property type="match status" value="1"/>
</dbReference>
<dbReference type="PANTHER" id="PTHR45453:SF1">
    <property type="entry name" value="PHOSPHATE REGULON SENSOR PROTEIN PHOR"/>
    <property type="match status" value="1"/>
</dbReference>
<evidence type="ECO:0000313" key="10">
    <source>
        <dbReference type="Proteomes" id="UP000326921"/>
    </source>
</evidence>
<keyword evidence="7" id="KW-0472">Membrane</keyword>
<keyword evidence="6" id="KW-0902">Two-component regulatory system</keyword>
<comment type="catalytic activity">
    <reaction evidence="1">
        <text>ATP + protein L-histidine = ADP + protein N-phospho-L-histidine.</text>
        <dbReference type="EC" id="2.7.13.3"/>
    </reaction>
</comment>
<evidence type="ECO:0000259" key="8">
    <source>
        <dbReference type="PROSITE" id="PS50109"/>
    </source>
</evidence>
<evidence type="ECO:0000256" key="4">
    <source>
        <dbReference type="ARBA" id="ARBA00022679"/>
    </source>
</evidence>
<dbReference type="InterPro" id="IPR003661">
    <property type="entry name" value="HisK_dim/P_dom"/>
</dbReference>
<evidence type="ECO:0000256" key="2">
    <source>
        <dbReference type="ARBA" id="ARBA00012438"/>
    </source>
</evidence>
<dbReference type="EC" id="2.7.13.3" evidence="2"/>
<dbReference type="GO" id="GO:0005886">
    <property type="term" value="C:plasma membrane"/>
    <property type="evidence" value="ECO:0007669"/>
    <property type="project" value="TreeGrafter"/>
</dbReference>
<name>A0A5Q0Q6W2_9SPHI</name>
<feature type="transmembrane region" description="Helical" evidence="7">
    <location>
        <begin position="214"/>
        <end position="241"/>
    </location>
</feature>
<dbReference type="RefSeq" id="WP_153509418.1">
    <property type="nucleotide sequence ID" value="NZ_CP045652.1"/>
</dbReference>
<dbReference type="GO" id="GO:0016036">
    <property type="term" value="P:cellular response to phosphate starvation"/>
    <property type="evidence" value="ECO:0007669"/>
    <property type="project" value="TreeGrafter"/>
</dbReference>
<feature type="transmembrane region" description="Helical" evidence="7">
    <location>
        <begin position="7"/>
        <end position="29"/>
    </location>
</feature>
<dbReference type="EMBL" id="CP045652">
    <property type="protein sequence ID" value="QGA25096.1"/>
    <property type="molecule type" value="Genomic_DNA"/>
</dbReference>
<dbReference type="InterPro" id="IPR050351">
    <property type="entry name" value="BphY/WalK/GraS-like"/>
</dbReference>
<dbReference type="AlphaFoldDB" id="A0A5Q0Q6W2"/>
<dbReference type="CDD" id="cd00082">
    <property type="entry name" value="HisKA"/>
    <property type="match status" value="1"/>
</dbReference>
<dbReference type="InterPro" id="IPR003594">
    <property type="entry name" value="HATPase_dom"/>
</dbReference>
<dbReference type="SUPFAM" id="SSF55874">
    <property type="entry name" value="ATPase domain of HSP90 chaperone/DNA topoisomerase II/histidine kinase"/>
    <property type="match status" value="1"/>
</dbReference>
<dbReference type="InterPro" id="IPR036097">
    <property type="entry name" value="HisK_dim/P_sf"/>
</dbReference>
<accession>A0A5Q0Q6W2</accession>
<evidence type="ECO:0000313" key="9">
    <source>
        <dbReference type="EMBL" id="QGA25096.1"/>
    </source>
</evidence>
<evidence type="ECO:0000256" key="6">
    <source>
        <dbReference type="ARBA" id="ARBA00023012"/>
    </source>
</evidence>
<proteinExistence type="predicted"/>
<dbReference type="InterPro" id="IPR005467">
    <property type="entry name" value="His_kinase_dom"/>
</dbReference>
<dbReference type="Gene3D" id="1.10.287.130">
    <property type="match status" value="1"/>
</dbReference>
<dbReference type="InterPro" id="IPR036890">
    <property type="entry name" value="HATPase_C_sf"/>
</dbReference>
<feature type="domain" description="Histidine kinase" evidence="8">
    <location>
        <begin position="260"/>
        <end position="476"/>
    </location>
</feature>
<dbReference type="SUPFAM" id="SSF47384">
    <property type="entry name" value="Homodimeric domain of signal transducing histidine kinase"/>
    <property type="match status" value="1"/>
</dbReference>
<evidence type="ECO:0000256" key="1">
    <source>
        <dbReference type="ARBA" id="ARBA00000085"/>
    </source>
</evidence>
<keyword evidence="3" id="KW-0597">Phosphoprotein</keyword>
<keyword evidence="7" id="KW-1133">Transmembrane helix</keyword>
<keyword evidence="4" id="KW-0808">Transferase</keyword>
<dbReference type="SMART" id="SM00387">
    <property type="entry name" value="HATPase_c"/>
    <property type="match status" value="1"/>
</dbReference>
<evidence type="ECO:0000256" key="3">
    <source>
        <dbReference type="ARBA" id="ARBA00022553"/>
    </source>
</evidence>
<dbReference type="Gene3D" id="3.30.565.10">
    <property type="entry name" value="Histidine kinase-like ATPase, C-terminal domain"/>
    <property type="match status" value="1"/>
</dbReference>
<dbReference type="PANTHER" id="PTHR45453">
    <property type="entry name" value="PHOSPHATE REGULON SENSOR PROTEIN PHOR"/>
    <property type="match status" value="1"/>
</dbReference>
<dbReference type="CDD" id="cd00075">
    <property type="entry name" value="HATPase"/>
    <property type="match status" value="1"/>
</dbReference>
<dbReference type="Pfam" id="PF00512">
    <property type="entry name" value="HisKA"/>
    <property type="match status" value="1"/>
</dbReference>
<evidence type="ECO:0000256" key="7">
    <source>
        <dbReference type="SAM" id="Phobius"/>
    </source>
</evidence>
<evidence type="ECO:0000256" key="5">
    <source>
        <dbReference type="ARBA" id="ARBA00022777"/>
    </source>
</evidence>
<keyword evidence="10" id="KW-1185">Reference proteome</keyword>
<dbReference type="Pfam" id="PF02518">
    <property type="entry name" value="HATPase_c"/>
    <property type="match status" value="1"/>
</dbReference>
<keyword evidence="7" id="KW-0812">Transmembrane</keyword>
<keyword evidence="5 9" id="KW-0418">Kinase</keyword>
<dbReference type="SMART" id="SM00388">
    <property type="entry name" value="HisKA"/>
    <property type="match status" value="1"/>
</dbReference>
<gene>
    <name evidence="9" type="ORF">GFH32_01605</name>
</gene>
<protein>
    <recommendedName>
        <fullName evidence="2">histidine kinase</fullName>
        <ecNumber evidence="2">2.7.13.3</ecNumber>
    </recommendedName>
</protein>
<dbReference type="Proteomes" id="UP000326921">
    <property type="component" value="Chromosome"/>
</dbReference>
<dbReference type="PRINTS" id="PR00344">
    <property type="entry name" value="BCTRLSENSOR"/>
</dbReference>
<reference evidence="9 10" key="1">
    <citation type="submission" date="2019-10" db="EMBL/GenBank/DDBJ databases">
        <authorList>
            <person name="Dong K."/>
        </authorList>
    </citation>
    <scope>NUCLEOTIDE SEQUENCE [LARGE SCALE GENOMIC DNA]</scope>
    <source>
        <strain evidence="10">dk4302</strain>
    </source>
</reference>
<dbReference type="InterPro" id="IPR004358">
    <property type="entry name" value="Sig_transdc_His_kin-like_C"/>
</dbReference>
<sequence length="476" mass="54833">MLKKYKILILAIILTAGGITLVLSIWLYGNYQNRKMYFLGAADHVLFDVIQDFYQENEVDLVKQNQLQRFDRVERVVAAIENRYPDVNRDTIKKIVETNGHNHDSILDEMAISKRGKFSGGKISRHLISTMAIRNINWDQTTVDSLSRRLESTLRDRNQYSPFELHIVKLVGVDSMNRDEVYQSRFKQFKTRPILIDPSEDKYLEIDFIDPRSFLLYSIGWQLTTSVLLVLALIGTFFYLLSTIRKQNQLAMLRRSFVNNMTHELKTPVSTVMAAVESIQRYGAKDDKERMDRYLNISKHELEHLSDMIERVLQVDIAETNGVTLNKTSFNLAVLIDECVENTRLFAKKVIRINFQNSTQSSIIQADHAHIKNVLTNLFDNAVKYSSEEVEIDVHLEEINNQFLLQIRDNGHGIPKAYQKSVFELFFRVPSGDIHDVKGFGLGLAYVKQIIDQHGGSIQLDSELSIGSNFVIRLPK</sequence>
<dbReference type="KEGG" id="sphe:GFH32_01605"/>
<dbReference type="FunFam" id="3.30.565.10:FF:000006">
    <property type="entry name" value="Sensor histidine kinase WalK"/>
    <property type="match status" value="1"/>
</dbReference>
<organism evidence="9 10">
    <name type="scientific">Sphingobacterium zhuxiongii</name>
    <dbReference type="NCBI Taxonomy" id="2662364"/>
    <lineage>
        <taxon>Bacteria</taxon>
        <taxon>Pseudomonadati</taxon>
        <taxon>Bacteroidota</taxon>
        <taxon>Sphingobacteriia</taxon>
        <taxon>Sphingobacteriales</taxon>
        <taxon>Sphingobacteriaceae</taxon>
        <taxon>Sphingobacterium</taxon>
    </lineage>
</organism>